<comment type="caution">
    <text evidence="1">The sequence shown here is derived from an EMBL/GenBank/DDBJ whole genome shotgun (WGS) entry which is preliminary data.</text>
</comment>
<accession>A0ACC2L2P0</accession>
<proteinExistence type="predicted"/>
<keyword evidence="2" id="KW-1185">Reference proteome</keyword>
<dbReference type="EMBL" id="CM056814">
    <property type="protein sequence ID" value="KAJ8627637.1"/>
    <property type="molecule type" value="Genomic_DNA"/>
</dbReference>
<evidence type="ECO:0000313" key="1">
    <source>
        <dbReference type="EMBL" id="KAJ8627637.1"/>
    </source>
</evidence>
<evidence type="ECO:0000313" key="2">
    <source>
        <dbReference type="Proteomes" id="UP001234297"/>
    </source>
</evidence>
<dbReference type="Proteomes" id="UP001234297">
    <property type="component" value="Chromosome 6"/>
</dbReference>
<reference evidence="1 2" key="1">
    <citation type="journal article" date="2022" name="Hortic Res">
        <title>A haplotype resolved chromosomal level avocado genome allows analysis of novel avocado genes.</title>
        <authorList>
            <person name="Nath O."/>
            <person name="Fletcher S.J."/>
            <person name="Hayward A."/>
            <person name="Shaw L.M."/>
            <person name="Masouleh A.K."/>
            <person name="Furtado A."/>
            <person name="Henry R.J."/>
            <person name="Mitter N."/>
        </authorList>
    </citation>
    <scope>NUCLEOTIDE SEQUENCE [LARGE SCALE GENOMIC DNA]</scope>
    <source>
        <strain evidence="2">cv. Hass</strain>
    </source>
</reference>
<name>A0ACC2L2P0_PERAE</name>
<organism evidence="1 2">
    <name type="scientific">Persea americana</name>
    <name type="common">Avocado</name>
    <dbReference type="NCBI Taxonomy" id="3435"/>
    <lineage>
        <taxon>Eukaryota</taxon>
        <taxon>Viridiplantae</taxon>
        <taxon>Streptophyta</taxon>
        <taxon>Embryophyta</taxon>
        <taxon>Tracheophyta</taxon>
        <taxon>Spermatophyta</taxon>
        <taxon>Magnoliopsida</taxon>
        <taxon>Magnoliidae</taxon>
        <taxon>Laurales</taxon>
        <taxon>Lauraceae</taxon>
        <taxon>Persea</taxon>
    </lineage>
</organism>
<protein>
    <submittedName>
        <fullName evidence="1">Uncharacterized protein</fullName>
    </submittedName>
</protein>
<sequence>MPHQWKRVYEQKLVSEAVLRLRGLMADRKQRKSEGKRDTVGEGERATAALAPASLRETERQRRRSVGGVAGAAGDGGKARGRAAQSRAQEGKREEEGKKSGARWGLITGLLATACCGRNSGS</sequence>
<gene>
    <name evidence="1" type="ORF">MRB53_020944</name>
</gene>